<dbReference type="GeneID" id="106178734"/>
<accession>A0A1S3K4Z0</accession>
<sequence length="252" mass="28460">MEKRIQCFTIVTLFTVLMSPVTPEDCTNQAAAPCLRPFADYLKIIKQLIPKITRQDRNMCINYQTARQCLETVKKHCKSDVPQQRRTKASLDSFEDRLDFICSESRQKALQRLEPCFSDPAKVSAADECEFKYNATNHVIVDTVVSRQRTLRAICYNTQNLSSCITNVYKPCGDAATDLITALLRQNFKRLLSGSTCEIKSKRQQTLTTERSTESKVQVGDSSSSSVILCSQRNSFLVVVALLVGLIFYECV</sequence>
<evidence type="ECO:0000256" key="1">
    <source>
        <dbReference type="SAM" id="SignalP"/>
    </source>
</evidence>
<protein>
    <submittedName>
        <fullName evidence="3">Uncharacterized protein LOC106178734</fullName>
    </submittedName>
</protein>
<feature type="chain" id="PRO_5010186255" evidence="1">
    <location>
        <begin position="24"/>
        <end position="252"/>
    </location>
</feature>
<organism evidence="2 3">
    <name type="scientific">Lingula anatina</name>
    <name type="common">Brachiopod</name>
    <name type="synonym">Lingula unguis</name>
    <dbReference type="NCBI Taxonomy" id="7574"/>
    <lineage>
        <taxon>Eukaryota</taxon>
        <taxon>Metazoa</taxon>
        <taxon>Spiralia</taxon>
        <taxon>Lophotrochozoa</taxon>
        <taxon>Brachiopoda</taxon>
        <taxon>Linguliformea</taxon>
        <taxon>Lingulata</taxon>
        <taxon>Lingulida</taxon>
        <taxon>Linguloidea</taxon>
        <taxon>Lingulidae</taxon>
        <taxon>Lingula</taxon>
    </lineage>
</organism>
<dbReference type="InParanoid" id="A0A1S3K4Z0"/>
<proteinExistence type="predicted"/>
<feature type="signal peptide" evidence="1">
    <location>
        <begin position="1"/>
        <end position="23"/>
    </location>
</feature>
<dbReference type="AlphaFoldDB" id="A0A1S3K4Z0"/>
<keyword evidence="2" id="KW-1185">Reference proteome</keyword>
<name>A0A1S3K4Z0_LINAN</name>
<keyword evidence="1" id="KW-0732">Signal</keyword>
<dbReference type="KEGG" id="lak:106178734"/>
<dbReference type="RefSeq" id="XP_013417489.1">
    <property type="nucleotide sequence ID" value="XM_013562035.1"/>
</dbReference>
<reference evidence="3" key="1">
    <citation type="submission" date="2025-08" db="UniProtKB">
        <authorList>
            <consortium name="RefSeq"/>
        </authorList>
    </citation>
    <scope>IDENTIFICATION</scope>
    <source>
        <tissue evidence="3">Gonads</tissue>
    </source>
</reference>
<evidence type="ECO:0000313" key="3">
    <source>
        <dbReference type="RefSeq" id="XP_013417489.1"/>
    </source>
</evidence>
<gene>
    <name evidence="3" type="primary">LOC106178734</name>
</gene>
<evidence type="ECO:0000313" key="2">
    <source>
        <dbReference type="Proteomes" id="UP000085678"/>
    </source>
</evidence>
<dbReference type="Proteomes" id="UP000085678">
    <property type="component" value="Unplaced"/>
</dbReference>